<accession>A0A0F0KKV2</accession>
<organism evidence="6 7">
    <name type="scientific">Microbacterium foliorum</name>
    <dbReference type="NCBI Taxonomy" id="104336"/>
    <lineage>
        <taxon>Bacteria</taxon>
        <taxon>Bacillati</taxon>
        <taxon>Actinomycetota</taxon>
        <taxon>Actinomycetes</taxon>
        <taxon>Micrococcales</taxon>
        <taxon>Microbacteriaceae</taxon>
        <taxon>Microbacterium</taxon>
    </lineage>
</organism>
<dbReference type="EC" id="6.3.2.2" evidence="5"/>
<evidence type="ECO:0000256" key="5">
    <source>
        <dbReference type="HAMAP-Rule" id="MF_01609"/>
    </source>
</evidence>
<dbReference type="Proteomes" id="UP000033572">
    <property type="component" value="Unassembled WGS sequence"/>
</dbReference>
<dbReference type="NCBIfam" id="TIGR02050">
    <property type="entry name" value="gshA_cyan_rel"/>
    <property type="match status" value="1"/>
</dbReference>
<keyword evidence="7" id="KW-1185">Reference proteome</keyword>
<keyword evidence="2 5" id="KW-0547">Nucleotide-binding</keyword>
<dbReference type="InterPro" id="IPR011793">
    <property type="entry name" value="YbdK"/>
</dbReference>
<evidence type="ECO:0000256" key="2">
    <source>
        <dbReference type="ARBA" id="ARBA00022741"/>
    </source>
</evidence>
<dbReference type="GO" id="GO:0042398">
    <property type="term" value="P:modified amino acid biosynthetic process"/>
    <property type="evidence" value="ECO:0007669"/>
    <property type="project" value="InterPro"/>
</dbReference>
<dbReference type="InterPro" id="IPR014746">
    <property type="entry name" value="Gln_synth/guanido_kin_cat_dom"/>
</dbReference>
<keyword evidence="1 5" id="KW-0436">Ligase</keyword>
<dbReference type="GO" id="GO:0005524">
    <property type="term" value="F:ATP binding"/>
    <property type="evidence" value="ECO:0007669"/>
    <property type="project" value="UniProtKB-KW"/>
</dbReference>
<dbReference type="EMBL" id="JYIU01000041">
    <property type="protein sequence ID" value="KJL21069.1"/>
    <property type="molecule type" value="Genomic_DNA"/>
</dbReference>
<name>A0A0F0KKV2_9MICO</name>
<protein>
    <recommendedName>
        <fullName evidence="5">Putative glutamate--cysteine ligase 2</fullName>
        <ecNumber evidence="5">6.3.2.2</ecNumber>
    </recommendedName>
    <alternativeName>
        <fullName evidence="5">Gamma-glutamylcysteine synthetase 2</fullName>
        <shortName evidence="5">GCS 2</shortName>
        <shortName evidence="5">Gamma-GCS 2</shortName>
    </alternativeName>
</protein>
<evidence type="ECO:0000313" key="7">
    <source>
        <dbReference type="Proteomes" id="UP000033572"/>
    </source>
</evidence>
<dbReference type="RefSeq" id="WP_045254127.1">
    <property type="nucleotide sequence ID" value="NZ_CP031425.1"/>
</dbReference>
<comment type="similarity">
    <text evidence="5">Belongs to the glutamate--cysteine ligase type 2 family. YbdK subfamily.</text>
</comment>
<gene>
    <name evidence="6" type="primary">ybdK_2</name>
    <name evidence="6" type="ORF">RN50_01753</name>
</gene>
<dbReference type="PANTHER" id="PTHR36510">
    <property type="entry name" value="GLUTAMATE--CYSTEINE LIGASE 2-RELATED"/>
    <property type="match status" value="1"/>
</dbReference>
<dbReference type="PANTHER" id="PTHR36510:SF1">
    <property type="entry name" value="GLUTAMATE--CYSTEINE LIGASE 2-RELATED"/>
    <property type="match status" value="1"/>
</dbReference>
<dbReference type="HAMAP" id="MF_01609">
    <property type="entry name" value="Glu_cys_ligase_2"/>
    <property type="match status" value="1"/>
</dbReference>
<keyword evidence="3 5" id="KW-0067">ATP-binding</keyword>
<dbReference type="PATRIC" id="fig|104336.4.peg.1793"/>
<dbReference type="Pfam" id="PF04107">
    <property type="entry name" value="GCS2"/>
    <property type="match status" value="1"/>
</dbReference>
<proteinExistence type="inferred from homology"/>
<dbReference type="KEGG" id="mfol:DXT68_13955"/>
<dbReference type="GO" id="GO:0004357">
    <property type="term" value="F:glutamate-cysteine ligase activity"/>
    <property type="evidence" value="ECO:0007669"/>
    <property type="project" value="UniProtKB-EC"/>
</dbReference>
<evidence type="ECO:0000256" key="1">
    <source>
        <dbReference type="ARBA" id="ARBA00022598"/>
    </source>
</evidence>
<comment type="catalytic activity">
    <reaction evidence="4 5">
        <text>L-cysteine + L-glutamate + ATP = gamma-L-glutamyl-L-cysteine + ADP + phosphate + H(+)</text>
        <dbReference type="Rhea" id="RHEA:13285"/>
        <dbReference type="ChEBI" id="CHEBI:15378"/>
        <dbReference type="ChEBI" id="CHEBI:29985"/>
        <dbReference type="ChEBI" id="CHEBI:30616"/>
        <dbReference type="ChEBI" id="CHEBI:35235"/>
        <dbReference type="ChEBI" id="CHEBI:43474"/>
        <dbReference type="ChEBI" id="CHEBI:58173"/>
        <dbReference type="ChEBI" id="CHEBI:456216"/>
        <dbReference type="EC" id="6.3.2.2"/>
    </reaction>
</comment>
<dbReference type="AlphaFoldDB" id="A0A0F0KKV2"/>
<comment type="caution">
    <text evidence="6">The sequence shown here is derived from an EMBL/GenBank/DDBJ whole genome shotgun (WGS) entry which is preliminary data.</text>
</comment>
<dbReference type="GeneID" id="94445501"/>
<comment type="function">
    <text evidence="5">ATP-dependent carboxylate-amine ligase which exhibits weak glutamate--cysteine ligase activity.</text>
</comment>
<evidence type="ECO:0000256" key="3">
    <source>
        <dbReference type="ARBA" id="ARBA00022840"/>
    </source>
</evidence>
<dbReference type="Gene3D" id="3.30.590.20">
    <property type="match status" value="1"/>
</dbReference>
<reference evidence="6 7" key="1">
    <citation type="submission" date="2015-02" db="EMBL/GenBank/DDBJ databases">
        <title>Draft genome sequences of ten Microbacterium spp. with emphasis on heavy metal contaminated environments.</title>
        <authorList>
            <person name="Corretto E."/>
        </authorList>
    </citation>
    <scope>NUCLEOTIDE SEQUENCE [LARGE SCALE GENOMIC DNA]</scope>
    <source>
        <strain evidence="6 7">DSM 12966</strain>
    </source>
</reference>
<evidence type="ECO:0000256" key="4">
    <source>
        <dbReference type="ARBA" id="ARBA00048819"/>
    </source>
</evidence>
<dbReference type="InterPro" id="IPR006336">
    <property type="entry name" value="GCS2"/>
</dbReference>
<dbReference type="SUPFAM" id="SSF55931">
    <property type="entry name" value="Glutamine synthetase/guanido kinase"/>
    <property type="match status" value="1"/>
</dbReference>
<dbReference type="InterPro" id="IPR050141">
    <property type="entry name" value="GCL_type2/YbdK_subfam"/>
</dbReference>
<evidence type="ECO:0000313" key="6">
    <source>
        <dbReference type="EMBL" id="KJL21069.1"/>
    </source>
</evidence>
<sequence>MARFGIEEEFVLLEEQTLVPSGMSVEVRDEILREVGPGLTAEYLTCQLESATAPATTTEQARADLRRTRSRLGSAAAAHGAIVACSGTPFISPNRFAVSSSPHYDAVSAQLGEITREHEVNGVHVHVEVDGDEERVRVLNRIRAWLPTLLALTGNSPFTHGRDSGFASWRSILIHRLPSSWSPPHFEDLDDYRTRIDQLISMGAIADAGSLSWTVRLSERFPTVEVRVFDAQLDAEDTLLAAALCRGIMTSDAFDTSSPMPLDVIDASLWTAARFGPDARLVDPLTGEVSSVRSISASLLDRLTPTLERLGDADFVAEGLARIATDGTGAQRQLRAYAENGTAGLRDLYLEGTATL</sequence>